<protein>
    <recommendedName>
        <fullName evidence="4">Extracellular membrane protein CFEM domain-containing protein</fullName>
    </recommendedName>
</protein>
<evidence type="ECO:0000256" key="2">
    <source>
        <dbReference type="SAM" id="SignalP"/>
    </source>
</evidence>
<sequence length="226" mass="23630">MSKSAAIFTALVAFAHTVSAEPRPPPDRGDSKQSHPCFPSDRDTVGGNSDETLPPCVRQTKIWEACGSDNGLSSDEMQQCLCDGSYFEDSIGCGACLAYNDLLSNEDFDSTSSMIASASSAYCSSGATSILDSIQDDFMATATEWSSGQTLETRRPTAASNYFTATADQQGPGIESLVSGRTLTGEAPTSTVPLEDIPVDDGARSLARMGLMGNLCVVGGVALLLL</sequence>
<dbReference type="AlphaFoldDB" id="A0A0B7KHL0"/>
<gene>
    <name evidence="3" type="ORF">BN869_000013121_1</name>
</gene>
<feature type="compositionally biased region" description="Basic and acidic residues" evidence="1">
    <location>
        <begin position="24"/>
        <end position="33"/>
    </location>
</feature>
<feature type="region of interest" description="Disordered" evidence="1">
    <location>
        <begin position="19"/>
        <end position="53"/>
    </location>
</feature>
<accession>A0A0B7KHL0</accession>
<evidence type="ECO:0000256" key="1">
    <source>
        <dbReference type="SAM" id="MobiDB-lite"/>
    </source>
</evidence>
<evidence type="ECO:0008006" key="4">
    <source>
        <dbReference type="Google" id="ProtNLM"/>
    </source>
</evidence>
<keyword evidence="2" id="KW-0732">Signal</keyword>
<organism evidence="3">
    <name type="scientific">Bionectria ochroleuca</name>
    <name type="common">Gliocladium roseum</name>
    <dbReference type="NCBI Taxonomy" id="29856"/>
    <lineage>
        <taxon>Eukaryota</taxon>
        <taxon>Fungi</taxon>
        <taxon>Dikarya</taxon>
        <taxon>Ascomycota</taxon>
        <taxon>Pezizomycotina</taxon>
        <taxon>Sordariomycetes</taxon>
        <taxon>Hypocreomycetidae</taxon>
        <taxon>Hypocreales</taxon>
        <taxon>Bionectriaceae</taxon>
        <taxon>Clonostachys</taxon>
    </lineage>
</organism>
<feature type="signal peptide" evidence="2">
    <location>
        <begin position="1"/>
        <end position="20"/>
    </location>
</feature>
<proteinExistence type="predicted"/>
<feature type="chain" id="PRO_5002119395" description="Extracellular membrane protein CFEM domain-containing protein" evidence="2">
    <location>
        <begin position="21"/>
        <end position="226"/>
    </location>
</feature>
<dbReference type="EMBL" id="CDPU01000085">
    <property type="protein sequence ID" value="CEO57063.1"/>
    <property type="molecule type" value="Genomic_DNA"/>
</dbReference>
<reference evidence="3" key="1">
    <citation type="submission" date="2015-01" db="EMBL/GenBank/DDBJ databases">
        <authorList>
            <person name="Durling Mikael"/>
        </authorList>
    </citation>
    <scope>NUCLEOTIDE SEQUENCE</scope>
</reference>
<evidence type="ECO:0000313" key="3">
    <source>
        <dbReference type="EMBL" id="CEO57063.1"/>
    </source>
</evidence>
<name>A0A0B7KHL0_BIOOC</name>